<dbReference type="InterPro" id="IPR018045">
    <property type="entry name" value="S04_transporter_CS"/>
</dbReference>
<dbReference type="GO" id="GO:0016020">
    <property type="term" value="C:membrane"/>
    <property type="evidence" value="ECO:0007669"/>
    <property type="project" value="UniProtKB-SubCell"/>
</dbReference>
<dbReference type="Gene3D" id="3.30.750.24">
    <property type="entry name" value="STAS domain"/>
    <property type="match status" value="1"/>
</dbReference>
<dbReference type="InterPro" id="IPR036513">
    <property type="entry name" value="STAS_dom_sf"/>
</dbReference>
<gene>
    <name evidence="7" type="ORF">LLUT_LOCUS14642</name>
</gene>
<keyword evidence="8" id="KW-1185">Reference proteome</keyword>
<protein>
    <recommendedName>
        <fullName evidence="6">STAS domain-containing protein</fullName>
    </recommendedName>
</protein>
<reference evidence="7 8" key="1">
    <citation type="submission" date="2024-03" db="EMBL/GenBank/DDBJ databases">
        <authorList>
            <person name="Martinez-Hernandez J."/>
        </authorList>
    </citation>
    <scope>NUCLEOTIDE SEQUENCE [LARGE SCALE GENOMIC DNA]</scope>
</reference>
<name>A0AAV1WWN8_LUPLU</name>
<dbReference type="Pfam" id="PF01740">
    <property type="entry name" value="STAS"/>
    <property type="match status" value="1"/>
</dbReference>
<feature type="transmembrane region" description="Helical" evidence="5">
    <location>
        <begin position="194"/>
        <end position="216"/>
    </location>
</feature>
<dbReference type="GO" id="GO:0008271">
    <property type="term" value="F:secondary active sulfate transmembrane transporter activity"/>
    <property type="evidence" value="ECO:0007669"/>
    <property type="project" value="InterPro"/>
</dbReference>
<evidence type="ECO:0000313" key="7">
    <source>
        <dbReference type="EMBL" id="CAL0313582.1"/>
    </source>
</evidence>
<comment type="caution">
    <text evidence="7">The sequence shown here is derived from an EMBL/GenBank/DDBJ whole genome shotgun (WGS) entry which is preliminary data.</text>
</comment>
<dbReference type="AlphaFoldDB" id="A0AAV1WWN8"/>
<dbReference type="InterPro" id="IPR001902">
    <property type="entry name" value="SLC26A/SulP_fam"/>
</dbReference>
<dbReference type="PROSITE" id="PS01130">
    <property type="entry name" value="SLC26A"/>
    <property type="match status" value="1"/>
</dbReference>
<accession>A0AAV1WWN8</accession>
<evidence type="ECO:0000256" key="1">
    <source>
        <dbReference type="ARBA" id="ARBA00004141"/>
    </source>
</evidence>
<dbReference type="PANTHER" id="PTHR11814">
    <property type="entry name" value="SULFATE TRANSPORTER"/>
    <property type="match status" value="1"/>
</dbReference>
<feature type="transmembrane region" description="Helical" evidence="5">
    <location>
        <begin position="327"/>
        <end position="344"/>
    </location>
</feature>
<organism evidence="7 8">
    <name type="scientific">Lupinus luteus</name>
    <name type="common">European yellow lupine</name>
    <dbReference type="NCBI Taxonomy" id="3873"/>
    <lineage>
        <taxon>Eukaryota</taxon>
        <taxon>Viridiplantae</taxon>
        <taxon>Streptophyta</taxon>
        <taxon>Embryophyta</taxon>
        <taxon>Tracheophyta</taxon>
        <taxon>Spermatophyta</taxon>
        <taxon>Magnoliopsida</taxon>
        <taxon>eudicotyledons</taxon>
        <taxon>Gunneridae</taxon>
        <taxon>Pentapetalae</taxon>
        <taxon>rosids</taxon>
        <taxon>fabids</taxon>
        <taxon>Fabales</taxon>
        <taxon>Fabaceae</taxon>
        <taxon>Papilionoideae</taxon>
        <taxon>50 kb inversion clade</taxon>
        <taxon>genistoids sensu lato</taxon>
        <taxon>core genistoids</taxon>
        <taxon>Genisteae</taxon>
        <taxon>Lupinus</taxon>
    </lineage>
</organism>
<keyword evidence="4 5" id="KW-0472">Membrane</keyword>
<feature type="transmembrane region" description="Helical" evidence="5">
    <location>
        <begin position="165"/>
        <end position="187"/>
    </location>
</feature>
<feature type="transmembrane region" description="Helical" evidence="5">
    <location>
        <begin position="380"/>
        <end position="408"/>
    </location>
</feature>
<evidence type="ECO:0000313" key="8">
    <source>
        <dbReference type="Proteomes" id="UP001497480"/>
    </source>
</evidence>
<feature type="domain" description="STAS" evidence="6">
    <location>
        <begin position="436"/>
        <end position="493"/>
    </location>
</feature>
<evidence type="ECO:0000259" key="6">
    <source>
        <dbReference type="PROSITE" id="PS50801"/>
    </source>
</evidence>
<dbReference type="Pfam" id="PF00916">
    <property type="entry name" value="Sulfate_transp"/>
    <property type="match status" value="2"/>
</dbReference>
<dbReference type="InterPro" id="IPR011547">
    <property type="entry name" value="SLC26A/SulP_dom"/>
</dbReference>
<feature type="transmembrane region" description="Helical" evidence="5">
    <location>
        <begin position="350"/>
        <end position="373"/>
    </location>
</feature>
<keyword evidence="2 5" id="KW-0812">Transmembrane</keyword>
<evidence type="ECO:0000256" key="2">
    <source>
        <dbReference type="ARBA" id="ARBA00022692"/>
    </source>
</evidence>
<evidence type="ECO:0000256" key="5">
    <source>
        <dbReference type="SAM" id="Phobius"/>
    </source>
</evidence>
<dbReference type="Proteomes" id="UP001497480">
    <property type="component" value="Unassembled WGS sequence"/>
</dbReference>
<keyword evidence="3 5" id="KW-1133">Transmembrane helix</keyword>
<evidence type="ECO:0000256" key="3">
    <source>
        <dbReference type="ARBA" id="ARBA00022989"/>
    </source>
</evidence>
<evidence type="ECO:0000256" key="4">
    <source>
        <dbReference type="ARBA" id="ARBA00023136"/>
    </source>
</evidence>
<dbReference type="InterPro" id="IPR002645">
    <property type="entry name" value="STAS_dom"/>
</dbReference>
<feature type="transmembrane region" description="Helical" evidence="5">
    <location>
        <begin position="112"/>
        <end position="130"/>
    </location>
</feature>
<comment type="subcellular location">
    <subcellularLocation>
        <location evidence="1">Membrane</location>
        <topology evidence="1">Multi-pass membrane protein</topology>
    </subcellularLocation>
</comment>
<dbReference type="PROSITE" id="PS50801">
    <property type="entry name" value="STAS"/>
    <property type="match status" value="1"/>
</dbReference>
<sequence>MDPSGSTMQTHFVDINEEAPEAHPVAPPPKQSTLHRLKVWIKETFFSDDPLRLFKGQTLQRKLILGGQYLFPVLEWGPKYNLKLLKSDLISGITIASLAIPQGISYAKLANVPPILGLYSSFVPPLVYVVLGSSKDLAVGPVSISSLVMGSMLQDEVSPIEDPDLFLKLALTSTLFAGLFQAALGILSIKKPKLFWVSAGAPLVCVIISTILSFAIKAQHHGISIIGKLPKGINPPSTDKLIFNGTHLGLVIKTGFITGILSLTEGIAVGRTFAALRNYRVDGNKEMMAIGLMNMVGCTTSCYVTTGSFSRSAVNNNAGAKSAMSNAIMSLAVMVTLLFLMPLFHYTPNVILGAIIITAVIGLIDIPAAYLLWKIDKFDFLVMLVAFFGVIFISVQYGLAIAVGLSILKLLLQITRPKTVMLGNIPGTDIYRDLHHYKEAARVPGFLILRIEAPISFVNITYLHERILRWVEEVEEDSMLKDFSLQFMILEMSVLVKLRKADDGHNNIRDEYLFVTVGEAVASLSSIMKTPTVREEAQETVVEY</sequence>
<proteinExistence type="predicted"/>
<dbReference type="EMBL" id="CAXHTB010000010">
    <property type="protein sequence ID" value="CAL0313582.1"/>
    <property type="molecule type" value="Genomic_DNA"/>
</dbReference>